<evidence type="ECO:0000313" key="3">
    <source>
        <dbReference type="Proteomes" id="UP001151760"/>
    </source>
</evidence>
<proteinExistence type="predicted"/>
<dbReference type="Proteomes" id="UP001151760">
    <property type="component" value="Unassembled WGS sequence"/>
</dbReference>
<feature type="region of interest" description="Disordered" evidence="1">
    <location>
        <begin position="52"/>
        <end position="71"/>
    </location>
</feature>
<evidence type="ECO:0000313" key="2">
    <source>
        <dbReference type="EMBL" id="GJS51846.1"/>
    </source>
</evidence>
<organism evidence="2 3">
    <name type="scientific">Tanacetum coccineum</name>
    <dbReference type="NCBI Taxonomy" id="301880"/>
    <lineage>
        <taxon>Eukaryota</taxon>
        <taxon>Viridiplantae</taxon>
        <taxon>Streptophyta</taxon>
        <taxon>Embryophyta</taxon>
        <taxon>Tracheophyta</taxon>
        <taxon>Spermatophyta</taxon>
        <taxon>Magnoliopsida</taxon>
        <taxon>eudicotyledons</taxon>
        <taxon>Gunneridae</taxon>
        <taxon>Pentapetalae</taxon>
        <taxon>asterids</taxon>
        <taxon>campanulids</taxon>
        <taxon>Asterales</taxon>
        <taxon>Asteraceae</taxon>
        <taxon>Asteroideae</taxon>
        <taxon>Anthemideae</taxon>
        <taxon>Anthemidinae</taxon>
        <taxon>Tanacetum</taxon>
    </lineage>
</organism>
<evidence type="ECO:0000256" key="1">
    <source>
        <dbReference type="SAM" id="MobiDB-lite"/>
    </source>
</evidence>
<dbReference type="EMBL" id="BQNB010008613">
    <property type="protein sequence ID" value="GJS51846.1"/>
    <property type="molecule type" value="Genomic_DNA"/>
</dbReference>
<sequence>MKQWEELIRENVFELGGHRDCLPACLAYMLYYVVAEEQYNLLAFDLRPQGDDDEDDGAFRASTPSPTTYLNSLHPLNYQNYHMPSSSEQTDETLFE</sequence>
<comment type="caution">
    <text evidence="2">The sequence shown here is derived from an EMBL/GenBank/DDBJ whole genome shotgun (WGS) entry which is preliminary data.</text>
</comment>
<keyword evidence="3" id="KW-1185">Reference proteome</keyword>
<name>A0ABQ4WG49_9ASTR</name>
<protein>
    <submittedName>
        <fullName evidence="2">Uncharacterized protein</fullName>
    </submittedName>
</protein>
<accession>A0ABQ4WG49</accession>
<feature type="compositionally biased region" description="Polar residues" evidence="1">
    <location>
        <begin position="62"/>
        <end position="71"/>
    </location>
</feature>
<reference evidence="2" key="1">
    <citation type="journal article" date="2022" name="Int. J. Mol. Sci.">
        <title>Draft Genome of Tanacetum Coccineum: Genomic Comparison of Closely Related Tanacetum-Family Plants.</title>
        <authorList>
            <person name="Yamashiro T."/>
            <person name="Shiraishi A."/>
            <person name="Nakayama K."/>
            <person name="Satake H."/>
        </authorList>
    </citation>
    <scope>NUCLEOTIDE SEQUENCE</scope>
</reference>
<reference evidence="2" key="2">
    <citation type="submission" date="2022-01" db="EMBL/GenBank/DDBJ databases">
        <authorList>
            <person name="Yamashiro T."/>
            <person name="Shiraishi A."/>
            <person name="Satake H."/>
            <person name="Nakayama K."/>
        </authorList>
    </citation>
    <scope>NUCLEOTIDE SEQUENCE</scope>
</reference>
<gene>
    <name evidence="2" type="ORF">Tco_0625208</name>
</gene>